<name>A0A558QWK4_9SPHN</name>
<reference evidence="6 7" key="1">
    <citation type="submission" date="2019-07" db="EMBL/GenBank/DDBJ databases">
        <title>Sphingomonas solaris sp. nov., isolated from a solar panel from Boston, Massachusetts.</title>
        <authorList>
            <person name="Tanner K."/>
            <person name="Pascual J."/>
            <person name="Mancuso C."/>
            <person name="Pereto J."/>
            <person name="Khalil A."/>
            <person name="Vilanova C."/>
        </authorList>
    </citation>
    <scope>NUCLEOTIDE SEQUENCE [LARGE SCALE GENOMIC DNA]</scope>
    <source>
        <strain evidence="6 7">R4DWN</strain>
    </source>
</reference>
<keyword evidence="3 5" id="KW-1133">Transmembrane helix</keyword>
<dbReference type="Gene3D" id="1.20.120.550">
    <property type="entry name" value="Membrane associated eicosanoid/glutathione metabolism-like domain"/>
    <property type="match status" value="1"/>
</dbReference>
<dbReference type="PANTHER" id="PTHR35814:SF1">
    <property type="entry name" value="GLUTATHIONE S-TRANSFERASE-RELATED"/>
    <property type="match status" value="1"/>
</dbReference>
<keyword evidence="4 5" id="KW-0472">Membrane</keyword>
<evidence type="ECO:0000256" key="1">
    <source>
        <dbReference type="ARBA" id="ARBA00004370"/>
    </source>
</evidence>
<sequence length="140" mass="15036">MILPITLTIAAAAALLNVWLAVRAGRVRLATKVDIGDGGNPQLIARMRAHANFVEYTPFFLILLGLIELAHGPATWLWIVSIVYILARIAHAFGMDRPAPNPFRAGGIILTFLILIGLAGYALSIPYLTPVRPVTTIVGG</sequence>
<comment type="subcellular location">
    <subcellularLocation>
        <location evidence="1">Membrane</location>
    </subcellularLocation>
</comment>
<dbReference type="RefSeq" id="WP_145154381.1">
    <property type="nucleotide sequence ID" value="NZ_VNIM01000085.1"/>
</dbReference>
<dbReference type="Pfam" id="PF01124">
    <property type="entry name" value="MAPEG"/>
    <property type="match status" value="1"/>
</dbReference>
<comment type="caution">
    <text evidence="6">The sequence shown here is derived from an EMBL/GenBank/DDBJ whole genome shotgun (WGS) entry which is preliminary data.</text>
</comment>
<keyword evidence="2 5" id="KW-0812">Transmembrane</keyword>
<evidence type="ECO:0000313" key="6">
    <source>
        <dbReference type="EMBL" id="TVV71524.1"/>
    </source>
</evidence>
<protein>
    <submittedName>
        <fullName evidence="6">MAPEG family protein</fullName>
    </submittedName>
</protein>
<dbReference type="GO" id="GO:0016020">
    <property type="term" value="C:membrane"/>
    <property type="evidence" value="ECO:0007669"/>
    <property type="project" value="UniProtKB-SubCell"/>
</dbReference>
<evidence type="ECO:0000256" key="2">
    <source>
        <dbReference type="ARBA" id="ARBA00022692"/>
    </source>
</evidence>
<gene>
    <name evidence="6" type="ORF">FOY91_16595</name>
</gene>
<dbReference type="InterPro" id="IPR023352">
    <property type="entry name" value="MAPEG-like_dom_sf"/>
</dbReference>
<evidence type="ECO:0000256" key="3">
    <source>
        <dbReference type="ARBA" id="ARBA00022989"/>
    </source>
</evidence>
<evidence type="ECO:0000256" key="5">
    <source>
        <dbReference type="SAM" id="Phobius"/>
    </source>
</evidence>
<feature type="transmembrane region" description="Helical" evidence="5">
    <location>
        <begin position="59"/>
        <end position="87"/>
    </location>
</feature>
<dbReference type="OrthoDB" id="7619858at2"/>
<evidence type="ECO:0000313" key="7">
    <source>
        <dbReference type="Proteomes" id="UP000318681"/>
    </source>
</evidence>
<dbReference type="PANTHER" id="PTHR35814">
    <property type="match status" value="1"/>
</dbReference>
<accession>A0A558QWK4</accession>
<dbReference type="EMBL" id="VNIM01000085">
    <property type="protein sequence ID" value="TVV71524.1"/>
    <property type="molecule type" value="Genomic_DNA"/>
</dbReference>
<feature type="transmembrane region" description="Helical" evidence="5">
    <location>
        <begin position="108"/>
        <end position="128"/>
    </location>
</feature>
<proteinExistence type="predicted"/>
<dbReference type="InterPro" id="IPR001129">
    <property type="entry name" value="Membr-assoc_MAPEG"/>
</dbReference>
<evidence type="ECO:0000256" key="4">
    <source>
        <dbReference type="ARBA" id="ARBA00023136"/>
    </source>
</evidence>
<dbReference type="AlphaFoldDB" id="A0A558QWK4"/>
<keyword evidence="7" id="KW-1185">Reference proteome</keyword>
<organism evidence="6 7">
    <name type="scientific">Alterirhizorhabdus solaris</name>
    <dbReference type="NCBI Taxonomy" id="2529389"/>
    <lineage>
        <taxon>Bacteria</taxon>
        <taxon>Pseudomonadati</taxon>
        <taxon>Pseudomonadota</taxon>
        <taxon>Alphaproteobacteria</taxon>
        <taxon>Sphingomonadales</taxon>
        <taxon>Rhizorhabdaceae</taxon>
        <taxon>Alterirhizorhabdus</taxon>
    </lineage>
</organism>
<dbReference type="Proteomes" id="UP000318681">
    <property type="component" value="Unassembled WGS sequence"/>
</dbReference>
<dbReference type="SUPFAM" id="SSF161084">
    <property type="entry name" value="MAPEG domain-like"/>
    <property type="match status" value="1"/>
</dbReference>